<evidence type="ECO:0000259" key="3">
    <source>
        <dbReference type="Pfam" id="PF08338"/>
    </source>
</evidence>
<protein>
    <recommendedName>
        <fullName evidence="6">NAD-dependent epimerase/dehydratase</fullName>
    </recommendedName>
</protein>
<dbReference type="SUPFAM" id="SSF51735">
    <property type="entry name" value="NAD(P)-binding Rossmann-fold domains"/>
    <property type="match status" value="1"/>
</dbReference>
<organism evidence="4 5">
    <name type="scientific">Leadbetterella byssophila (strain DSM 17132 / JCM 16389 / KACC 11308 / NBRC 106382 / 4M15)</name>
    <dbReference type="NCBI Taxonomy" id="649349"/>
    <lineage>
        <taxon>Bacteria</taxon>
        <taxon>Pseudomonadati</taxon>
        <taxon>Bacteroidota</taxon>
        <taxon>Cytophagia</taxon>
        <taxon>Cytophagales</taxon>
        <taxon>Leadbetterellaceae</taxon>
        <taxon>Leadbetterella</taxon>
    </lineage>
</organism>
<dbReference type="AlphaFoldDB" id="E4RXD7"/>
<gene>
    <name evidence="4" type="ordered locus">Lbys_0508</name>
</gene>
<dbReference type="NCBIfam" id="TIGR01777">
    <property type="entry name" value="yfcH"/>
    <property type="match status" value="1"/>
</dbReference>
<evidence type="ECO:0000256" key="1">
    <source>
        <dbReference type="ARBA" id="ARBA00009353"/>
    </source>
</evidence>
<dbReference type="Pfam" id="PF01370">
    <property type="entry name" value="Epimerase"/>
    <property type="match status" value="1"/>
</dbReference>
<dbReference type="InterPro" id="IPR010099">
    <property type="entry name" value="SDR39U1"/>
</dbReference>
<dbReference type="RefSeq" id="WP_013407336.1">
    <property type="nucleotide sequence ID" value="NC_014655.1"/>
</dbReference>
<dbReference type="KEGG" id="lby:Lbys_0508"/>
<dbReference type="InterPro" id="IPR013549">
    <property type="entry name" value="DUF1731"/>
</dbReference>
<evidence type="ECO:0000313" key="4">
    <source>
        <dbReference type="EMBL" id="ADQ16282.1"/>
    </source>
</evidence>
<evidence type="ECO:0008006" key="6">
    <source>
        <dbReference type="Google" id="ProtNLM"/>
    </source>
</evidence>
<comment type="similarity">
    <text evidence="1">Belongs to the NAD(P)-dependent epimerase/dehydratase family. SDR39U1 subfamily.</text>
</comment>
<dbReference type="eggNOG" id="COG1090">
    <property type="taxonomic scope" value="Bacteria"/>
</dbReference>
<dbReference type="PANTHER" id="PTHR11092">
    <property type="entry name" value="SUGAR NUCLEOTIDE EPIMERASE RELATED"/>
    <property type="match status" value="1"/>
</dbReference>
<dbReference type="InterPro" id="IPR036291">
    <property type="entry name" value="NAD(P)-bd_dom_sf"/>
</dbReference>
<evidence type="ECO:0000259" key="2">
    <source>
        <dbReference type="Pfam" id="PF01370"/>
    </source>
</evidence>
<feature type="domain" description="DUF1731" evidence="3">
    <location>
        <begin position="244"/>
        <end position="287"/>
    </location>
</feature>
<reference evidence="4 5" key="2">
    <citation type="journal article" date="2011" name="Stand. Genomic Sci.">
        <title>Complete genome sequence of Leadbetterella byssophila type strain (4M15).</title>
        <authorList>
            <person name="Abt B."/>
            <person name="Teshima H."/>
            <person name="Lucas S."/>
            <person name="Lapidus A."/>
            <person name="Del Rio T.G."/>
            <person name="Nolan M."/>
            <person name="Tice H."/>
            <person name="Cheng J.F."/>
            <person name="Pitluck S."/>
            <person name="Liolios K."/>
            <person name="Pagani I."/>
            <person name="Ivanova N."/>
            <person name="Mavromatis K."/>
            <person name="Pati A."/>
            <person name="Tapia R."/>
            <person name="Han C."/>
            <person name="Goodwin L."/>
            <person name="Chen A."/>
            <person name="Palaniappan K."/>
            <person name="Land M."/>
            <person name="Hauser L."/>
            <person name="Chang Y.J."/>
            <person name="Jeffries C.D."/>
            <person name="Rohde M."/>
            <person name="Goker M."/>
            <person name="Tindall B.J."/>
            <person name="Detter J.C."/>
            <person name="Woyke T."/>
            <person name="Bristow J."/>
            <person name="Eisen J.A."/>
            <person name="Markowitz V."/>
            <person name="Hugenholtz P."/>
            <person name="Klenk H.P."/>
            <person name="Kyrpides N.C."/>
        </authorList>
    </citation>
    <scope>NUCLEOTIDE SEQUENCE [LARGE SCALE GENOMIC DNA]</scope>
    <source>
        <strain evidence="5">DSM 17132 / JCM 16389 / KACC 11308 / NBRC 106382 / 4M15</strain>
    </source>
</reference>
<dbReference type="EMBL" id="CP002305">
    <property type="protein sequence ID" value="ADQ16282.1"/>
    <property type="molecule type" value="Genomic_DNA"/>
</dbReference>
<name>E4RXD7_LEAB4</name>
<sequence length="289" mass="32007">MKTILISGGTGYVGTHLISALINAGYQVHILTRKPQTSDHPQIRYFVWKDFQAPAQAFKGVTTLINLCGTPLAEKRWTDLRKTEILHSRILPLKSLLTPALAAGVRHIISSSAVGYYPEGKHDESSLPGQGFLSNVCVQWENAAKEWRGKGVITDILRFGLVLSPDAPIIRKLLPLARLGINLSVGRGNQKLSWIHVQDLASIFLFLLENPQNKAINACSPQIMEMREFATVLQEGKYTLLPPAPSFVVKGILGQRATLLLDSIEAKPEILKNLNFPFAYADPRQILQK</sequence>
<evidence type="ECO:0000313" key="5">
    <source>
        <dbReference type="Proteomes" id="UP000007435"/>
    </source>
</evidence>
<dbReference type="PANTHER" id="PTHR11092:SF0">
    <property type="entry name" value="EPIMERASE FAMILY PROTEIN SDR39U1"/>
    <property type="match status" value="1"/>
</dbReference>
<dbReference type="Gene3D" id="3.40.50.720">
    <property type="entry name" value="NAD(P)-binding Rossmann-like Domain"/>
    <property type="match status" value="1"/>
</dbReference>
<keyword evidence="5" id="KW-1185">Reference proteome</keyword>
<dbReference type="InterPro" id="IPR001509">
    <property type="entry name" value="Epimerase_deHydtase"/>
</dbReference>
<dbReference type="STRING" id="649349.Lbys_0508"/>
<feature type="domain" description="NAD-dependent epimerase/dehydratase" evidence="2">
    <location>
        <begin position="4"/>
        <end position="217"/>
    </location>
</feature>
<dbReference type="HOGENOM" id="CLU_047373_0_2_10"/>
<dbReference type="OrthoDB" id="9801773at2"/>
<dbReference type="Proteomes" id="UP000007435">
    <property type="component" value="Chromosome"/>
</dbReference>
<accession>E4RXD7</accession>
<proteinExistence type="inferred from homology"/>
<dbReference type="Pfam" id="PF08338">
    <property type="entry name" value="DUF1731"/>
    <property type="match status" value="1"/>
</dbReference>
<reference key="1">
    <citation type="submission" date="2010-11" db="EMBL/GenBank/DDBJ databases">
        <title>The complete genome of Leadbetterella byssophila DSM 17132.</title>
        <authorList>
            <consortium name="US DOE Joint Genome Institute (JGI-PGF)"/>
            <person name="Lucas S."/>
            <person name="Copeland A."/>
            <person name="Lapidus A."/>
            <person name="Glavina del Rio T."/>
            <person name="Dalin E."/>
            <person name="Tice H."/>
            <person name="Bruce D."/>
            <person name="Goodwin L."/>
            <person name="Pitluck S."/>
            <person name="Kyrpides N."/>
            <person name="Mavromatis K."/>
            <person name="Ivanova N."/>
            <person name="Teshima H."/>
            <person name="Brettin T."/>
            <person name="Detter J.C."/>
            <person name="Han C."/>
            <person name="Tapia R."/>
            <person name="Land M."/>
            <person name="Hauser L."/>
            <person name="Markowitz V."/>
            <person name="Cheng J.-F."/>
            <person name="Hugenholtz P."/>
            <person name="Woyke T."/>
            <person name="Wu D."/>
            <person name="Tindall B."/>
            <person name="Pomrenke H.G."/>
            <person name="Brambilla E."/>
            <person name="Klenk H.-P."/>
            <person name="Eisen J.A."/>
        </authorList>
    </citation>
    <scope>NUCLEOTIDE SEQUENCE [LARGE SCALE GENOMIC DNA]</scope>
    <source>
        <strain>DSM 17132</strain>
    </source>
</reference>